<comment type="caution">
    <text evidence="3">The sequence shown here is derived from an EMBL/GenBank/DDBJ whole genome shotgun (WGS) entry which is preliminary data.</text>
</comment>
<organism evidence="3 4">
    <name type="scientific">Occultella aeris</name>
    <dbReference type="NCBI Taxonomy" id="2761496"/>
    <lineage>
        <taxon>Bacteria</taxon>
        <taxon>Bacillati</taxon>
        <taxon>Actinomycetota</taxon>
        <taxon>Actinomycetes</taxon>
        <taxon>Micrococcales</taxon>
        <taxon>Ruaniaceae</taxon>
        <taxon>Occultella</taxon>
    </lineage>
</organism>
<feature type="transmembrane region" description="Helical" evidence="1">
    <location>
        <begin position="6"/>
        <end position="26"/>
    </location>
</feature>
<dbReference type="Pfam" id="PF13519">
    <property type="entry name" value="VWA_2"/>
    <property type="match status" value="1"/>
</dbReference>
<dbReference type="RefSeq" id="WP_156740499.1">
    <property type="nucleotide sequence ID" value="NZ_CACRYJ010000022.1"/>
</dbReference>
<dbReference type="PROSITE" id="PS50234">
    <property type="entry name" value="VWFA"/>
    <property type="match status" value="1"/>
</dbReference>
<dbReference type="InterPro" id="IPR002035">
    <property type="entry name" value="VWF_A"/>
</dbReference>
<protein>
    <submittedName>
        <fullName evidence="3">von Willebrand factor type A domain protein</fullName>
    </submittedName>
</protein>
<accession>A0A7M4DHT5</accession>
<evidence type="ECO:0000313" key="3">
    <source>
        <dbReference type="EMBL" id="VZO36478.1"/>
    </source>
</evidence>
<dbReference type="InterPro" id="IPR036465">
    <property type="entry name" value="vWFA_dom_sf"/>
</dbReference>
<feature type="transmembrane region" description="Helical" evidence="1">
    <location>
        <begin position="62"/>
        <end position="82"/>
    </location>
</feature>
<dbReference type="Gene3D" id="3.40.50.410">
    <property type="entry name" value="von Willebrand factor, type A domain"/>
    <property type="match status" value="1"/>
</dbReference>
<keyword evidence="1" id="KW-0472">Membrane</keyword>
<sequence length="325" mass="34871">MTVSILWGWLIPVLLVAIAAGAWWWWRRTAARTSTDAVRVAHSERLTSLPRYRALAARRRQLLTAMTVAVAGLAVAGTVLLARPIGASATEPELHTRDIMLCLDVSGSMDSFNQELLATFAELVPQFEGERIGMTIWDSSAVTVFPLTTDYAYVTEQLTMLSQGFAENDYSQLQGTYYGEGGSSLIGDGLVSCALRFDAVDTHRSRSIIMATDNYVSGNPLVTLPEAARLVADRDIRLYALNVTSWGESDESVELAETAELTGGSSYLIEEPEEIAALVDTIADTEAAAFTGAPQVLEYAAPGVFLALGGAGLVALMGLAWKAGL</sequence>
<evidence type="ECO:0000313" key="4">
    <source>
        <dbReference type="Proteomes" id="UP000419743"/>
    </source>
</evidence>
<proteinExistence type="predicted"/>
<dbReference type="Proteomes" id="UP000419743">
    <property type="component" value="Unassembled WGS sequence"/>
</dbReference>
<feature type="domain" description="VWFA" evidence="2">
    <location>
        <begin position="98"/>
        <end position="282"/>
    </location>
</feature>
<keyword evidence="4" id="KW-1185">Reference proteome</keyword>
<gene>
    <name evidence="3" type="ORF">HALOF300_01686</name>
</gene>
<reference evidence="3 4" key="1">
    <citation type="submission" date="2019-11" db="EMBL/GenBank/DDBJ databases">
        <authorList>
            <person name="Criscuolo A."/>
        </authorList>
    </citation>
    <scope>NUCLEOTIDE SEQUENCE [LARGE SCALE GENOMIC DNA]</scope>
    <source>
        <strain evidence="3">CIP111667</strain>
    </source>
</reference>
<dbReference type="SMART" id="SM00327">
    <property type="entry name" value="VWA"/>
    <property type="match status" value="1"/>
</dbReference>
<keyword evidence="1" id="KW-1133">Transmembrane helix</keyword>
<evidence type="ECO:0000259" key="2">
    <source>
        <dbReference type="PROSITE" id="PS50234"/>
    </source>
</evidence>
<feature type="transmembrane region" description="Helical" evidence="1">
    <location>
        <begin position="299"/>
        <end position="321"/>
    </location>
</feature>
<dbReference type="EMBL" id="CACRYJ010000022">
    <property type="protein sequence ID" value="VZO36478.1"/>
    <property type="molecule type" value="Genomic_DNA"/>
</dbReference>
<dbReference type="AlphaFoldDB" id="A0A7M4DHT5"/>
<evidence type="ECO:0000256" key="1">
    <source>
        <dbReference type="SAM" id="Phobius"/>
    </source>
</evidence>
<keyword evidence="1" id="KW-0812">Transmembrane</keyword>
<dbReference type="SUPFAM" id="SSF53300">
    <property type="entry name" value="vWA-like"/>
    <property type="match status" value="1"/>
</dbReference>
<name>A0A7M4DHT5_9MICO</name>